<dbReference type="AlphaFoldDB" id="A0A1G7AVF8"/>
<keyword evidence="4" id="KW-1185">Reference proteome</keyword>
<dbReference type="GO" id="GO:0043107">
    <property type="term" value="P:type IV pilus-dependent motility"/>
    <property type="evidence" value="ECO:0007669"/>
    <property type="project" value="InterPro"/>
</dbReference>
<evidence type="ECO:0000313" key="4">
    <source>
        <dbReference type="Proteomes" id="UP000243205"/>
    </source>
</evidence>
<feature type="coiled-coil region" evidence="1">
    <location>
        <begin position="43"/>
        <end position="94"/>
    </location>
</feature>
<dbReference type="PANTHER" id="PTHR39555:SF1">
    <property type="entry name" value="TYPE IV PILUS INNER MEMBRANE COMPONENT PILO"/>
    <property type="match status" value="1"/>
</dbReference>
<dbReference type="Gene3D" id="3.30.70.60">
    <property type="match status" value="1"/>
</dbReference>
<gene>
    <name evidence="3" type="ORF">SAMN05661003_104190</name>
</gene>
<dbReference type="GO" id="GO:0043683">
    <property type="term" value="P:type IV pilus assembly"/>
    <property type="evidence" value="ECO:0007669"/>
    <property type="project" value="InterPro"/>
</dbReference>
<dbReference type="InterPro" id="IPR007445">
    <property type="entry name" value="PilO"/>
</dbReference>
<keyword evidence="2" id="KW-0472">Membrane</keyword>
<dbReference type="Pfam" id="PF04350">
    <property type="entry name" value="PilO"/>
    <property type="match status" value="1"/>
</dbReference>
<dbReference type="EMBL" id="FNAQ01000004">
    <property type="protein sequence ID" value="SDE17985.1"/>
    <property type="molecule type" value="Genomic_DNA"/>
</dbReference>
<dbReference type="InterPro" id="IPR014717">
    <property type="entry name" value="Transl_elong_EF1B/ribsomal_bS6"/>
</dbReference>
<dbReference type="PANTHER" id="PTHR39555">
    <property type="entry name" value="FIMBRIAL ASSEMBLY PROTEIN PILO-LIKE PROTEIN-RELATED"/>
    <property type="match status" value="1"/>
</dbReference>
<keyword evidence="1" id="KW-0175">Coiled coil</keyword>
<dbReference type="Proteomes" id="UP000243205">
    <property type="component" value="Unassembled WGS sequence"/>
</dbReference>
<sequence length="203" mass="23326">MNPKMEKLFKLPLYQRFLLLFVVLGLLVAAFVYFLYNPAREELVKRQAELDRLQVQLQEKQRIANNLPRFKAEYEQMQKQLELALNELPNQKEIPSLLKSIAGLARDNGLEVLLFKPEKEAVKQFYAEVPVSLALRGTYHQMAFFCQAVSRLARIVNVVDIKLTKPQMVDGETLLSINCRAVTYRFVEAATPSPGDKKKGKKK</sequence>
<name>A0A1G7AVF8_9BACT</name>
<protein>
    <submittedName>
        <fullName evidence="3">Type IV pilus assembly protein PilO</fullName>
    </submittedName>
</protein>
<proteinExistence type="predicted"/>
<reference evidence="4" key="1">
    <citation type="submission" date="2016-10" db="EMBL/GenBank/DDBJ databases">
        <authorList>
            <person name="Varghese N."/>
            <person name="Submissions S."/>
        </authorList>
    </citation>
    <scope>NUCLEOTIDE SEQUENCE [LARGE SCALE GENOMIC DNA]</scope>
    <source>
        <strain evidence="4">DSM 8987</strain>
    </source>
</reference>
<evidence type="ECO:0000256" key="2">
    <source>
        <dbReference type="SAM" id="Phobius"/>
    </source>
</evidence>
<feature type="transmembrane region" description="Helical" evidence="2">
    <location>
        <begin position="13"/>
        <end position="36"/>
    </location>
</feature>
<dbReference type="STRING" id="57664.SAMN05661003_104190"/>
<accession>A0A1G7AVF8</accession>
<organism evidence="3 4">
    <name type="scientific">Desulfuromonas thiophila</name>
    <dbReference type="NCBI Taxonomy" id="57664"/>
    <lineage>
        <taxon>Bacteria</taxon>
        <taxon>Pseudomonadati</taxon>
        <taxon>Thermodesulfobacteriota</taxon>
        <taxon>Desulfuromonadia</taxon>
        <taxon>Desulfuromonadales</taxon>
        <taxon>Desulfuromonadaceae</taxon>
        <taxon>Desulfuromonas</taxon>
    </lineage>
</organism>
<dbReference type="OrthoDB" id="5502253at2"/>
<dbReference type="RefSeq" id="WP_092077350.1">
    <property type="nucleotide sequence ID" value="NZ_CALFZY010000012.1"/>
</dbReference>
<evidence type="ECO:0000313" key="3">
    <source>
        <dbReference type="EMBL" id="SDE17985.1"/>
    </source>
</evidence>
<keyword evidence="2" id="KW-1133">Transmembrane helix</keyword>
<evidence type="ECO:0000256" key="1">
    <source>
        <dbReference type="SAM" id="Coils"/>
    </source>
</evidence>
<keyword evidence="2" id="KW-0812">Transmembrane</keyword>